<comment type="subunit">
    <text evidence="5">Binds to both phosphatidylinositol (PI) and phosphatidylinositol 3,5-bisphosphate (PIP2).</text>
</comment>
<evidence type="ECO:0000256" key="15">
    <source>
        <dbReference type="ARBA" id="ARBA00023136"/>
    </source>
</evidence>
<dbReference type="GO" id="GO:0004620">
    <property type="term" value="F:phospholipase activity"/>
    <property type="evidence" value="ECO:0007669"/>
    <property type="project" value="TreeGrafter"/>
</dbReference>
<feature type="transmembrane region" description="Helical" evidence="19">
    <location>
        <begin position="58"/>
        <end position="82"/>
    </location>
</feature>
<evidence type="ECO:0000256" key="19">
    <source>
        <dbReference type="SAM" id="Phobius"/>
    </source>
</evidence>
<evidence type="ECO:0000313" key="21">
    <source>
        <dbReference type="Proteomes" id="UP001050691"/>
    </source>
</evidence>
<dbReference type="Proteomes" id="UP001050691">
    <property type="component" value="Unassembled WGS sequence"/>
</dbReference>
<dbReference type="AlphaFoldDB" id="A0AAV5A3P0"/>
<dbReference type="SUPFAM" id="SSF53474">
    <property type="entry name" value="alpha/beta-Hydrolases"/>
    <property type="match status" value="1"/>
</dbReference>
<evidence type="ECO:0000256" key="3">
    <source>
        <dbReference type="ARBA" id="ARBA00004343"/>
    </source>
</evidence>
<dbReference type="GO" id="GO:0046461">
    <property type="term" value="P:neutral lipid catabolic process"/>
    <property type="evidence" value="ECO:0007669"/>
    <property type="project" value="TreeGrafter"/>
</dbReference>
<keyword evidence="7 19" id="KW-0812">Transmembrane</keyword>
<evidence type="ECO:0000256" key="4">
    <source>
        <dbReference type="ARBA" id="ARBA00010701"/>
    </source>
</evidence>
<evidence type="ECO:0000256" key="6">
    <source>
        <dbReference type="ARBA" id="ARBA00013279"/>
    </source>
</evidence>
<keyword evidence="11" id="KW-0735">Signal-anchor</keyword>
<evidence type="ECO:0000256" key="17">
    <source>
        <dbReference type="ARBA" id="ARBA00029828"/>
    </source>
</evidence>
<evidence type="ECO:0000256" key="8">
    <source>
        <dbReference type="ARBA" id="ARBA00022753"/>
    </source>
</evidence>
<evidence type="ECO:0000256" key="1">
    <source>
        <dbReference type="ARBA" id="ARBA00001024"/>
    </source>
</evidence>
<dbReference type="GO" id="GO:0034727">
    <property type="term" value="P:piecemeal microautophagy of the nucleus"/>
    <property type="evidence" value="ECO:0007669"/>
    <property type="project" value="TreeGrafter"/>
</dbReference>
<dbReference type="PANTHER" id="PTHR47175">
    <property type="entry name" value="LIPASE ATG15-RELATED"/>
    <property type="match status" value="1"/>
</dbReference>
<feature type="region of interest" description="Disordered" evidence="18">
    <location>
        <begin position="397"/>
        <end position="490"/>
    </location>
</feature>
<feature type="transmembrane region" description="Helical" evidence="19">
    <location>
        <begin position="94"/>
        <end position="117"/>
    </location>
</feature>
<protein>
    <recommendedName>
        <fullName evidence="6">triacylglycerol lipase</fullName>
        <ecNumber evidence="6">3.1.1.3</ecNumber>
    </recommendedName>
    <alternativeName>
        <fullName evidence="17">Autophagy-related protein 15</fullName>
    </alternativeName>
</protein>
<keyword evidence="15 19" id="KW-0472">Membrane</keyword>
<dbReference type="GO" id="GO:0005775">
    <property type="term" value="C:vacuolar lumen"/>
    <property type="evidence" value="ECO:0007669"/>
    <property type="project" value="TreeGrafter"/>
</dbReference>
<evidence type="ECO:0000256" key="9">
    <source>
        <dbReference type="ARBA" id="ARBA00022801"/>
    </source>
</evidence>
<reference evidence="20" key="1">
    <citation type="submission" date="2021-10" db="EMBL/GenBank/DDBJ databases">
        <title>De novo Genome Assembly of Clathrus columnatus (Basidiomycota, Fungi) Using Illumina and Nanopore Sequence Data.</title>
        <authorList>
            <person name="Ogiso-Tanaka E."/>
            <person name="Itagaki H."/>
            <person name="Hosoya T."/>
            <person name="Hosaka K."/>
        </authorList>
    </citation>
    <scope>NUCLEOTIDE SEQUENCE</scope>
    <source>
        <strain evidence="20">MO-923</strain>
    </source>
</reference>
<dbReference type="InterPro" id="IPR050805">
    <property type="entry name" value="ATG15_Lipase"/>
</dbReference>
<evidence type="ECO:0000313" key="20">
    <source>
        <dbReference type="EMBL" id="GJJ07625.1"/>
    </source>
</evidence>
<dbReference type="GO" id="GO:0006660">
    <property type="term" value="P:phosphatidylserine catabolic process"/>
    <property type="evidence" value="ECO:0007669"/>
    <property type="project" value="TreeGrafter"/>
</dbReference>
<dbReference type="InterPro" id="IPR029058">
    <property type="entry name" value="AB_hydrolase_fold"/>
</dbReference>
<accession>A0AAV5A3P0</accession>
<evidence type="ECO:0000256" key="13">
    <source>
        <dbReference type="ARBA" id="ARBA00023006"/>
    </source>
</evidence>
<dbReference type="EMBL" id="BPWL01000002">
    <property type="protein sequence ID" value="GJJ07625.1"/>
    <property type="molecule type" value="Genomic_DNA"/>
</dbReference>
<feature type="compositionally biased region" description="Polar residues" evidence="18">
    <location>
        <begin position="440"/>
        <end position="449"/>
    </location>
</feature>
<organism evidence="20 21">
    <name type="scientific">Clathrus columnatus</name>
    <dbReference type="NCBI Taxonomy" id="1419009"/>
    <lineage>
        <taxon>Eukaryota</taxon>
        <taxon>Fungi</taxon>
        <taxon>Dikarya</taxon>
        <taxon>Basidiomycota</taxon>
        <taxon>Agaricomycotina</taxon>
        <taxon>Agaricomycetes</taxon>
        <taxon>Phallomycetidae</taxon>
        <taxon>Phallales</taxon>
        <taxon>Clathraceae</taxon>
        <taxon>Clathrus</taxon>
    </lineage>
</organism>
<keyword evidence="16" id="KW-0325">Glycoprotein</keyword>
<keyword evidence="8" id="KW-0967">Endosome</keyword>
<comment type="catalytic activity">
    <reaction evidence="1">
        <text>a triacylglycerol + H2O = a diacylglycerol + a fatty acid + H(+)</text>
        <dbReference type="Rhea" id="RHEA:12044"/>
        <dbReference type="ChEBI" id="CHEBI:15377"/>
        <dbReference type="ChEBI" id="CHEBI:15378"/>
        <dbReference type="ChEBI" id="CHEBI:17855"/>
        <dbReference type="ChEBI" id="CHEBI:18035"/>
        <dbReference type="ChEBI" id="CHEBI:28868"/>
        <dbReference type="EC" id="3.1.1.3"/>
    </reaction>
</comment>
<feature type="transmembrane region" description="Helical" evidence="19">
    <location>
        <begin position="137"/>
        <end position="163"/>
    </location>
</feature>
<keyword evidence="9" id="KW-0378">Hydrolase</keyword>
<name>A0AAV5A3P0_9AGAM</name>
<comment type="similarity">
    <text evidence="4">Belongs to the AB hydrolase superfamily. Lipase family.</text>
</comment>
<evidence type="ECO:0000256" key="14">
    <source>
        <dbReference type="ARBA" id="ARBA00023098"/>
    </source>
</evidence>
<keyword evidence="14" id="KW-0443">Lipid metabolism</keyword>
<feature type="region of interest" description="Disordered" evidence="18">
    <location>
        <begin position="650"/>
        <end position="672"/>
    </location>
</feature>
<feature type="compositionally biased region" description="Low complexity" evidence="18">
    <location>
        <begin position="423"/>
        <end position="438"/>
    </location>
</feature>
<dbReference type="PANTHER" id="PTHR47175:SF2">
    <property type="entry name" value="LIPASE ATG15-RELATED"/>
    <property type="match status" value="1"/>
</dbReference>
<gene>
    <name evidence="20" type="ORF">Clacol_001829</name>
</gene>
<keyword evidence="21" id="KW-1185">Reference proteome</keyword>
<dbReference type="GO" id="GO:0004806">
    <property type="term" value="F:triacylglycerol lipase activity"/>
    <property type="evidence" value="ECO:0007669"/>
    <property type="project" value="UniProtKB-EC"/>
</dbReference>
<dbReference type="GO" id="GO:0034496">
    <property type="term" value="P:multivesicular body membrane disassembly"/>
    <property type="evidence" value="ECO:0007669"/>
    <property type="project" value="TreeGrafter"/>
</dbReference>
<dbReference type="GO" id="GO:0032585">
    <property type="term" value="C:multivesicular body membrane"/>
    <property type="evidence" value="ECO:0007669"/>
    <property type="project" value="UniProtKB-SubCell"/>
</dbReference>
<evidence type="ECO:0000256" key="18">
    <source>
        <dbReference type="SAM" id="MobiDB-lite"/>
    </source>
</evidence>
<keyword evidence="12 19" id="KW-1133">Transmembrane helix</keyword>
<evidence type="ECO:0000256" key="12">
    <source>
        <dbReference type="ARBA" id="ARBA00022989"/>
    </source>
</evidence>
<dbReference type="Gene3D" id="3.40.50.1820">
    <property type="entry name" value="alpha/beta hydrolase"/>
    <property type="match status" value="1"/>
</dbReference>
<proteinExistence type="inferred from homology"/>
<comment type="caution">
    <text evidence="20">The sequence shown here is derived from an EMBL/GenBank/DDBJ whole genome shotgun (WGS) entry which is preliminary data.</text>
</comment>
<dbReference type="EC" id="3.1.1.3" evidence="6"/>
<evidence type="ECO:0000256" key="7">
    <source>
        <dbReference type="ARBA" id="ARBA00022692"/>
    </source>
</evidence>
<evidence type="ECO:0000256" key="11">
    <source>
        <dbReference type="ARBA" id="ARBA00022968"/>
    </source>
</evidence>
<evidence type="ECO:0000256" key="5">
    <source>
        <dbReference type="ARBA" id="ARBA00011137"/>
    </source>
</evidence>
<keyword evidence="13" id="KW-0072">Autophagy</keyword>
<evidence type="ECO:0000256" key="10">
    <source>
        <dbReference type="ARBA" id="ARBA00022963"/>
    </source>
</evidence>
<evidence type="ECO:0000256" key="16">
    <source>
        <dbReference type="ARBA" id="ARBA00023180"/>
    </source>
</evidence>
<feature type="transmembrane region" description="Helical" evidence="19">
    <location>
        <begin position="175"/>
        <end position="195"/>
    </location>
</feature>
<keyword evidence="10" id="KW-0442">Lipid degradation</keyword>
<comment type="subcellular location">
    <subcellularLocation>
        <location evidence="3">Endosome</location>
        <location evidence="3">Multivesicular body membrane</location>
        <topology evidence="3">Single-pass type II membrane protein</topology>
    </subcellularLocation>
    <subcellularLocation>
        <location evidence="2">Prevacuolar compartment membrane</location>
        <topology evidence="2">Single-pass type II membrane protein</topology>
    </subcellularLocation>
</comment>
<sequence length="1025" mass="111889">MATLVEPSVQEFVNHPSYAITFVNLSSFESRIVWARSTYTIDFNTDWQSSILVSNLSLAFLVAWAGIAAQTAKLLGLLSLGIDLRRLGALKWEFYLFSILLSGAFVVMFVSNALSVGTLKELPNSSTDAICFRERHIGTGAATIAIDIVLEVYCVARMMYFLVPGFLYPRHKVQALFDIRVARSLSLLALDIAIAPQMFTFFGVLADAIPSSLVTVVVLAAFNQHSPFSSIPPTASIPFTRPGSAYSRSTIEIRKMPSTHSLQHISHPFAANALLDPTPETEDWPASAALAPQFPEPTLIKSLSYRSSNHLSVPPVTSHRRVSALSEGDSDAWSIKNAVRGFAFRSKDITKGAQAPRSAKAELVLLTKSGNPMQSLPMSPITPASQQPHIEITLAHDENNNLPDDSPLSVPSRASALPSPRVSDITSLNSSSTSRKGTLSILTSSNSDPGSIGPPLGRNRSVSDHHSSLHFTPTTPAPPHLSSHRASTDSGEWKYDTYLVPEPELKRASYVSRGTENHSSSSSFVIDTLSPPQEFLSPGPPQSQRYSVTLPPADDDLSIVYEASHEESDSLIPPSRAARPHTLTFGQPPPVLTVDLDNLAFSDVIERAERSVTISVAGETTDGEGIRGIREDMFVAGGIGRSIATPVGVPEDVDGRLGNGSGSGSGSEDVKYDHNPLQLLEDHESLYISAVPITVYRPSSFESFMHARRRFRPSFHDRVYGNDYSNIFSLDEDYRLEDKLFWTEETVEAPDVTDRETLLSLAKMTRNAYLDISGGVSEEWYELDGYNASFPFGWEEDADGLRGHVFVTGDNSTVIIAIKGTSLTFLGGGEPTAKRDKLNDNLLFSCCCAAIDFTWTPKFVQSNVSRREFTGRELVLFYCCCHSLGGAVASLVAVTFGIPAVTFEAPGERMAAERLHLPLPPSTQHVTHVYHTADPIAMGTCNGIFSACTFAGYAMESSCHLGQTIVYDTVTELGWTVDVRTHPIKVIVEKLLANKWVTKDQSGDDPVPKARPQEDCVECYRWDFA</sequence>
<evidence type="ECO:0000256" key="2">
    <source>
        <dbReference type="ARBA" id="ARBA00004270"/>
    </source>
</evidence>